<reference evidence="2 3" key="1">
    <citation type="submission" date="2024-09" db="EMBL/GenBank/DDBJ databases">
        <title>Chromosome-scale assembly of Riccia fluitans.</title>
        <authorList>
            <person name="Paukszto L."/>
            <person name="Sawicki J."/>
            <person name="Karawczyk K."/>
            <person name="Piernik-Szablinska J."/>
            <person name="Szczecinska M."/>
            <person name="Mazdziarz M."/>
        </authorList>
    </citation>
    <scope>NUCLEOTIDE SEQUENCE [LARGE SCALE GENOMIC DNA]</scope>
    <source>
        <strain evidence="2">Rf_01</strain>
        <tissue evidence="2">Aerial parts of the thallus</tissue>
    </source>
</reference>
<dbReference type="EMBL" id="JBHFFA010000001">
    <property type="protein sequence ID" value="KAL2652622.1"/>
    <property type="molecule type" value="Genomic_DNA"/>
</dbReference>
<evidence type="ECO:0000313" key="2">
    <source>
        <dbReference type="EMBL" id="KAL2652622.1"/>
    </source>
</evidence>
<evidence type="ECO:0000313" key="3">
    <source>
        <dbReference type="Proteomes" id="UP001605036"/>
    </source>
</evidence>
<organism evidence="2 3">
    <name type="scientific">Riccia fluitans</name>
    <dbReference type="NCBI Taxonomy" id="41844"/>
    <lineage>
        <taxon>Eukaryota</taxon>
        <taxon>Viridiplantae</taxon>
        <taxon>Streptophyta</taxon>
        <taxon>Embryophyta</taxon>
        <taxon>Marchantiophyta</taxon>
        <taxon>Marchantiopsida</taxon>
        <taxon>Marchantiidae</taxon>
        <taxon>Marchantiales</taxon>
        <taxon>Ricciaceae</taxon>
        <taxon>Riccia</taxon>
    </lineage>
</organism>
<accession>A0ABD1ZMD5</accession>
<gene>
    <name evidence="2" type="ORF">R1flu_020750</name>
</gene>
<dbReference type="AlphaFoldDB" id="A0ABD1ZMD5"/>
<name>A0ABD1ZMD5_9MARC</name>
<evidence type="ECO:0008006" key="4">
    <source>
        <dbReference type="Google" id="ProtNLM"/>
    </source>
</evidence>
<proteinExistence type="predicted"/>
<dbReference type="Proteomes" id="UP001605036">
    <property type="component" value="Unassembled WGS sequence"/>
</dbReference>
<comment type="caution">
    <text evidence="2">The sequence shown here is derived from an EMBL/GenBank/DDBJ whole genome shotgun (WGS) entry which is preliminary data.</text>
</comment>
<sequence length="214" mass="23368">MKGGTRGMISRFGRVTSHGLPKAQGGSKTRCGCQSDGHGYGHEWAASVRDPWNLGLSINYTWPSMCVTFPRGRLARSVVVSQSQISHSARFSDGLRCRTLFRDLHAGSLVTAATMRPGNGPSRIAKETELQELQGPQLATPRGAFCEDRGRPTYRTLPQQRERAACTKELSGSATPSGLGLWVKAGYSAHKFRPKSDEGRDSGFSREEVGEWTL</sequence>
<feature type="compositionally biased region" description="Basic and acidic residues" evidence="1">
    <location>
        <begin position="194"/>
        <end position="214"/>
    </location>
</feature>
<evidence type="ECO:0000256" key="1">
    <source>
        <dbReference type="SAM" id="MobiDB-lite"/>
    </source>
</evidence>
<feature type="region of interest" description="Disordered" evidence="1">
    <location>
        <begin position="192"/>
        <end position="214"/>
    </location>
</feature>
<protein>
    <recommendedName>
        <fullName evidence="4">Ribosomal protein L2</fullName>
    </recommendedName>
</protein>
<keyword evidence="3" id="KW-1185">Reference proteome</keyword>